<evidence type="ECO:0000259" key="9">
    <source>
        <dbReference type="Pfam" id="PF05770"/>
    </source>
</evidence>
<dbReference type="GO" id="GO:0052725">
    <property type="term" value="F:inositol-1,3,4-trisphosphate 6-kinase activity"/>
    <property type="evidence" value="ECO:0007669"/>
    <property type="project" value="InterPro"/>
</dbReference>
<evidence type="ECO:0000256" key="1">
    <source>
        <dbReference type="ARBA" id="ARBA00009601"/>
    </source>
</evidence>
<gene>
    <name evidence="11" type="ORF">M0811_11162</name>
</gene>
<evidence type="ECO:0000259" key="10">
    <source>
        <dbReference type="Pfam" id="PF17927"/>
    </source>
</evidence>
<dbReference type="OrthoDB" id="25308at2759"/>
<keyword evidence="5" id="KW-0418">Kinase</keyword>
<feature type="binding site" evidence="8">
    <location>
        <position position="222"/>
    </location>
    <ligand>
        <name>Mg(2+)</name>
        <dbReference type="ChEBI" id="CHEBI:18420"/>
        <label>2</label>
    </ligand>
</feature>
<dbReference type="Proteomes" id="UP001149090">
    <property type="component" value="Unassembled WGS sequence"/>
</dbReference>
<feature type="binding site" evidence="8">
    <location>
        <position position="220"/>
    </location>
    <ligand>
        <name>Mg(2+)</name>
        <dbReference type="ChEBI" id="CHEBI:18420"/>
        <label>2</label>
    </ligand>
</feature>
<comment type="caution">
    <text evidence="11">The sequence shown here is derived from an EMBL/GenBank/DDBJ whole genome shotgun (WGS) entry which is preliminary data.</text>
</comment>
<dbReference type="InterPro" id="IPR008656">
    <property type="entry name" value="Inositol_tetrakis-P_1-kinase"/>
</dbReference>
<dbReference type="PANTHER" id="PTHR14217:SF1">
    <property type="entry name" value="INOSITOL-TETRAKISPHOSPHATE 1-KINASE"/>
    <property type="match status" value="1"/>
</dbReference>
<comment type="similarity">
    <text evidence="1">Belongs to the ITPK1 family.</text>
</comment>
<dbReference type="Gene3D" id="3.40.50.11370">
    <property type="match status" value="1"/>
</dbReference>
<accession>A0A9Q0LEP0</accession>
<keyword evidence="3 8" id="KW-0479">Metal-binding</keyword>
<feature type="domain" description="Inositol-tetrakisphosphate 1-kinase N-terminal" evidence="10">
    <location>
        <begin position="4"/>
        <end position="91"/>
    </location>
</feature>
<keyword evidence="4" id="KW-0547">Nucleotide-binding</keyword>
<dbReference type="GO" id="GO:0000287">
    <property type="term" value="F:magnesium ion binding"/>
    <property type="evidence" value="ECO:0007669"/>
    <property type="project" value="InterPro"/>
</dbReference>
<dbReference type="GO" id="GO:0052726">
    <property type="term" value="F:inositol-1,3,4-trisphosphate 5-kinase activity"/>
    <property type="evidence" value="ECO:0007669"/>
    <property type="project" value="InterPro"/>
</dbReference>
<dbReference type="InterPro" id="IPR040464">
    <property type="entry name" value="InsP(3)kin_ATP-grasp"/>
</dbReference>
<evidence type="ECO:0000256" key="5">
    <source>
        <dbReference type="ARBA" id="ARBA00022777"/>
    </source>
</evidence>
<comment type="cofactor">
    <cofactor evidence="8">
        <name>Mg(2+)</name>
        <dbReference type="ChEBI" id="CHEBI:18420"/>
    </cofactor>
    <text evidence="8">Binds 2 magnesium ions per subunit.</text>
</comment>
<evidence type="ECO:0000256" key="2">
    <source>
        <dbReference type="ARBA" id="ARBA00022679"/>
    </source>
</evidence>
<evidence type="ECO:0000256" key="7">
    <source>
        <dbReference type="ARBA" id="ARBA00022842"/>
    </source>
</evidence>
<reference evidence="11" key="1">
    <citation type="submission" date="2022-10" db="EMBL/GenBank/DDBJ databases">
        <title>Novel sulphate-reducing endosymbionts in the free-living metamonad Anaeramoeba.</title>
        <authorList>
            <person name="Jerlstrom-Hultqvist J."/>
            <person name="Cepicka I."/>
            <person name="Gallot-Lavallee L."/>
            <person name="Salas-Leiva D."/>
            <person name="Curtis B.A."/>
            <person name="Zahonova K."/>
            <person name="Pipaliya S."/>
            <person name="Dacks J."/>
            <person name="Roger A.J."/>
        </authorList>
    </citation>
    <scope>NUCLEOTIDE SEQUENCE</scope>
    <source>
        <strain evidence="11">BMAN</strain>
    </source>
</reference>
<evidence type="ECO:0000256" key="3">
    <source>
        <dbReference type="ARBA" id="ARBA00022723"/>
    </source>
</evidence>
<evidence type="ECO:0000313" key="12">
    <source>
        <dbReference type="Proteomes" id="UP001149090"/>
    </source>
</evidence>
<dbReference type="InterPro" id="IPR041429">
    <property type="entry name" value="ITPK1_N"/>
</dbReference>
<keyword evidence="12" id="KW-1185">Reference proteome</keyword>
<dbReference type="Pfam" id="PF17927">
    <property type="entry name" value="Ins134_P3_kin_N"/>
    <property type="match status" value="1"/>
</dbReference>
<dbReference type="Pfam" id="PF05770">
    <property type="entry name" value="Ins134_P3_kin"/>
    <property type="match status" value="1"/>
</dbReference>
<evidence type="ECO:0000256" key="4">
    <source>
        <dbReference type="ARBA" id="ARBA00022741"/>
    </source>
</evidence>
<dbReference type="GO" id="GO:0005524">
    <property type="term" value="F:ATP binding"/>
    <property type="evidence" value="ECO:0007669"/>
    <property type="project" value="UniProtKB-KW"/>
</dbReference>
<keyword evidence="2" id="KW-0808">Transferase</keyword>
<dbReference type="OMA" id="QHLYNRQ"/>
<dbReference type="PANTHER" id="PTHR14217">
    <property type="entry name" value="INOSITOL-TETRAKISPHOSPHATE 1-KINASE"/>
    <property type="match status" value="1"/>
</dbReference>
<sequence length="249" mass="29095">MRKIGFILQKSKQKKLDWDKFIEYCKVNRNMEFEEIDLNKEITGKYDLIIHKITNEYANAMNGNKEEKEKIENLTNYLKKNPNVPIIEPLEKLQKLSSREETWNILRTKLTEIEPKIKIANHMKANSKEEAEKLMEENKEINYPIFCKPIQASGAGPIHILSIVGNKEGFKEVNNFPVLIEPYINHNETVSNVVCSHLDVFLIGYDLIKDSENGIFYLIDVNYFPRSSSVDSFFEELADLIETRMKNFK</sequence>
<proteinExistence type="inferred from homology"/>
<evidence type="ECO:0000313" key="11">
    <source>
        <dbReference type="EMBL" id="KAJ5070133.1"/>
    </source>
</evidence>
<organism evidence="11 12">
    <name type="scientific">Anaeramoeba ignava</name>
    <name type="common">Anaerobic marine amoeba</name>
    <dbReference type="NCBI Taxonomy" id="1746090"/>
    <lineage>
        <taxon>Eukaryota</taxon>
        <taxon>Metamonada</taxon>
        <taxon>Anaeramoebidae</taxon>
        <taxon>Anaeramoeba</taxon>
    </lineage>
</organism>
<evidence type="ECO:0000256" key="8">
    <source>
        <dbReference type="PIRSR" id="PIRSR038186-2"/>
    </source>
</evidence>
<protein>
    <submittedName>
        <fullName evidence="11">Inositol-tetrakisphosphate 1-kinase</fullName>
    </submittedName>
</protein>
<dbReference type="GO" id="GO:0005737">
    <property type="term" value="C:cytoplasm"/>
    <property type="evidence" value="ECO:0007669"/>
    <property type="project" value="TreeGrafter"/>
</dbReference>
<feature type="binding site" evidence="8">
    <location>
        <position position="206"/>
    </location>
    <ligand>
        <name>Mg(2+)</name>
        <dbReference type="ChEBI" id="CHEBI:18420"/>
        <label>1</label>
    </ligand>
</feature>
<keyword evidence="7 8" id="KW-0460">Magnesium</keyword>
<dbReference type="AlphaFoldDB" id="A0A9Q0LEP0"/>
<dbReference type="EMBL" id="JAPDFW010000098">
    <property type="protein sequence ID" value="KAJ5070133.1"/>
    <property type="molecule type" value="Genomic_DNA"/>
</dbReference>
<dbReference type="GO" id="GO:0047325">
    <property type="term" value="F:inositol-3,4,5,6-tetrakisphosphate 1-kinase activity"/>
    <property type="evidence" value="ECO:0007669"/>
    <property type="project" value="InterPro"/>
</dbReference>
<feature type="binding site" evidence="8">
    <location>
        <position position="220"/>
    </location>
    <ligand>
        <name>Mg(2+)</name>
        <dbReference type="ChEBI" id="CHEBI:18420"/>
        <label>1</label>
    </ligand>
</feature>
<dbReference type="Gene3D" id="3.30.1490.220">
    <property type="match status" value="1"/>
</dbReference>
<dbReference type="SUPFAM" id="SSF56059">
    <property type="entry name" value="Glutathione synthetase ATP-binding domain-like"/>
    <property type="match status" value="1"/>
</dbReference>
<feature type="domain" description="Inositol 1,3,4-trisphosphate 5/6-kinase ATP-grasp" evidence="9">
    <location>
        <begin position="131"/>
        <end position="191"/>
    </location>
</feature>
<dbReference type="PIRSF" id="PIRSF038186">
    <property type="entry name" value="ITPK"/>
    <property type="match status" value="1"/>
</dbReference>
<evidence type="ECO:0000256" key="6">
    <source>
        <dbReference type="ARBA" id="ARBA00022840"/>
    </source>
</evidence>
<keyword evidence="6" id="KW-0067">ATP-binding</keyword>
<name>A0A9Q0LEP0_ANAIG</name>
<dbReference type="GO" id="GO:0032957">
    <property type="term" value="P:inositol trisphosphate metabolic process"/>
    <property type="evidence" value="ECO:0007669"/>
    <property type="project" value="InterPro"/>
</dbReference>